<evidence type="ECO:0000313" key="2">
    <source>
        <dbReference type="EMBL" id="OTF73513.1"/>
    </source>
</evidence>
<evidence type="ECO:0000313" key="3">
    <source>
        <dbReference type="Proteomes" id="UP000194236"/>
    </source>
</evidence>
<sequence length="62" mass="7042">MKINVLWSKVLPNNQPHCLVILMKKIVVPSISLHGVALIHVMIVGHEYGSIRMIMLIKHLAY</sequence>
<proteinExistence type="predicted"/>
<feature type="transmembrane region" description="Helical" evidence="1">
    <location>
        <begin position="26"/>
        <end position="45"/>
    </location>
</feature>
<gene>
    <name evidence="2" type="ORF">BLA29_011687</name>
</gene>
<keyword evidence="3" id="KW-1185">Reference proteome</keyword>
<organism evidence="2 3">
    <name type="scientific">Euroglyphus maynei</name>
    <name type="common">Mayne's house dust mite</name>
    <dbReference type="NCBI Taxonomy" id="6958"/>
    <lineage>
        <taxon>Eukaryota</taxon>
        <taxon>Metazoa</taxon>
        <taxon>Ecdysozoa</taxon>
        <taxon>Arthropoda</taxon>
        <taxon>Chelicerata</taxon>
        <taxon>Arachnida</taxon>
        <taxon>Acari</taxon>
        <taxon>Acariformes</taxon>
        <taxon>Sarcoptiformes</taxon>
        <taxon>Astigmata</taxon>
        <taxon>Psoroptidia</taxon>
        <taxon>Analgoidea</taxon>
        <taxon>Pyroglyphidae</taxon>
        <taxon>Pyroglyphinae</taxon>
        <taxon>Euroglyphus</taxon>
    </lineage>
</organism>
<keyword evidence="1" id="KW-1133">Transmembrane helix</keyword>
<dbReference type="AlphaFoldDB" id="A0A1Y3B0W0"/>
<keyword evidence="1" id="KW-0472">Membrane</keyword>
<dbReference type="EMBL" id="MUJZ01051247">
    <property type="protein sequence ID" value="OTF73513.1"/>
    <property type="molecule type" value="Genomic_DNA"/>
</dbReference>
<comment type="caution">
    <text evidence="2">The sequence shown here is derived from an EMBL/GenBank/DDBJ whole genome shotgun (WGS) entry which is preliminary data.</text>
</comment>
<keyword evidence="1" id="KW-0812">Transmembrane</keyword>
<protein>
    <submittedName>
        <fullName evidence="2">Uncharacterized protein</fullName>
    </submittedName>
</protein>
<accession>A0A1Y3B0W0</accession>
<dbReference type="Proteomes" id="UP000194236">
    <property type="component" value="Unassembled WGS sequence"/>
</dbReference>
<evidence type="ECO:0000256" key="1">
    <source>
        <dbReference type="SAM" id="Phobius"/>
    </source>
</evidence>
<name>A0A1Y3B0W0_EURMA</name>
<reference evidence="2 3" key="1">
    <citation type="submission" date="2017-03" db="EMBL/GenBank/DDBJ databases">
        <title>Genome Survey of Euroglyphus maynei.</title>
        <authorList>
            <person name="Arlian L.G."/>
            <person name="Morgan M.S."/>
            <person name="Rider S.D."/>
        </authorList>
    </citation>
    <scope>NUCLEOTIDE SEQUENCE [LARGE SCALE GENOMIC DNA]</scope>
    <source>
        <strain evidence="2">Arlian Lab</strain>
        <tissue evidence="2">Whole body</tissue>
    </source>
</reference>